<evidence type="ECO:0000313" key="3">
    <source>
        <dbReference type="Proteomes" id="UP000256304"/>
    </source>
</evidence>
<proteinExistence type="predicted"/>
<evidence type="ECO:0008006" key="4">
    <source>
        <dbReference type="Google" id="ProtNLM"/>
    </source>
</evidence>
<keyword evidence="3" id="KW-1185">Reference proteome</keyword>
<dbReference type="AlphaFoldDB" id="A0A3D9S1Y8"/>
<protein>
    <recommendedName>
        <fullName evidence="4">Tetratricopeptide repeat protein</fullName>
    </recommendedName>
</protein>
<accession>A0A3D9S1Y8</accession>
<dbReference type="Proteomes" id="UP000256304">
    <property type="component" value="Unassembled WGS sequence"/>
</dbReference>
<dbReference type="RefSeq" id="WP_116189815.1">
    <property type="nucleotide sequence ID" value="NZ_QTTN01000016.1"/>
</dbReference>
<sequence length="217" mass="24840">MNKWLRWASLLPLGFAIGLWIGTHDQMTTQDWLLVAGVLVLTFALFFIPSLQAVFWTPDIDKVEAFLKRTRAKYLQNGIILDAANGDFEAVERAIPRIRNKRIRAAALISLHLERREIQEALRLLDDVQSVSHRNYVQAIIAIMQNDFDRADAFKDGIRSKVLQLAIDAEIAFKKGEQAKADQIGQQVLAQARGVLKFSFTRSLERQQRSPQRSMYF</sequence>
<dbReference type="EMBL" id="QTTN01000016">
    <property type="protein sequence ID" value="REE83894.1"/>
    <property type="molecule type" value="Genomic_DNA"/>
</dbReference>
<comment type="caution">
    <text evidence="2">The sequence shown here is derived from an EMBL/GenBank/DDBJ whole genome shotgun (WGS) entry which is preliminary data.</text>
</comment>
<evidence type="ECO:0000256" key="1">
    <source>
        <dbReference type="SAM" id="Phobius"/>
    </source>
</evidence>
<name>A0A3D9S1Y8_9BACL</name>
<evidence type="ECO:0000313" key="2">
    <source>
        <dbReference type="EMBL" id="REE83894.1"/>
    </source>
</evidence>
<keyword evidence="1" id="KW-0812">Transmembrane</keyword>
<dbReference type="OrthoDB" id="2474954at2"/>
<reference evidence="2 3" key="1">
    <citation type="submission" date="2018-08" db="EMBL/GenBank/DDBJ databases">
        <title>Genomic Encyclopedia of Type Strains, Phase III (KMG-III): the genomes of soil and plant-associated and newly described type strains.</title>
        <authorList>
            <person name="Whitman W."/>
        </authorList>
    </citation>
    <scope>NUCLEOTIDE SEQUENCE [LARGE SCALE GENOMIC DNA]</scope>
    <source>
        <strain evidence="2 3">CGMCC 1.10966</strain>
    </source>
</reference>
<gene>
    <name evidence="2" type="ORF">A8990_11673</name>
</gene>
<organism evidence="2 3">
    <name type="scientific">Paenibacillus taihuensis</name>
    <dbReference type="NCBI Taxonomy" id="1156355"/>
    <lineage>
        <taxon>Bacteria</taxon>
        <taxon>Bacillati</taxon>
        <taxon>Bacillota</taxon>
        <taxon>Bacilli</taxon>
        <taxon>Bacillales</taxon>
        <taxon>Paenibacillaceae</taxon>
        <taxon>Paenibacillus</taxon>
    </lineage>
</organism>
<feature type="transmembrane region" description="Helical" evidence="1">
    <location>
        <begin position="32"/>
        <end position="56"/>
    </location>
</feature>
<keyword evidence="1" id="KW-0472">Membrane</keyword>
<keyword evidence="1" id="KW-1133">Transmembrane helix</keyword>